<organism evidence="1 2">
    <name type="scientific">Necator americanus</name>
    <name type="common">Human hookworm</name>
    <dbReference type="NCBI Taxonomy" id="51031"/>
    <lineage>
        <taxon>Eukaryota</taxon>
        <taxon>Metazoa</taxon>
        <taxon>Ecdysozoa</taxon>
        <taxon>Nematoda</taxon>
        <taxon>Chromadorea</taxon>
        <taxon>Rhabditida</taxon>
        <taxon>Rhabditina</taxon>
        <taxon>Rhabditomorpha</taxon>
        <taxon>Strongyloidea</taxon>
        <taxon>Ancylostomatidae</taxon>
        <taxon>Bunostominae</taxon>
        <taxon>Necator</taxon>
    </lineage>
</organism>
<dbReference type="Proteomes" id="UP000053676">
    <property type="component" value="Unassembled WGS sequence"/>
</dbReference>
<sequence length="188" mass="20874">MMASLEYNHTFRGQSTLALLAATNKSMKSIVILFLLFTIGSSAWSSPGPGSLNTTLSCACVLRDALMELNLKAAKTSRSTTTTQSPTTVADVEGDDEETNKKFIPSKYWTLYKSNILRAKKNPGSYMDRFLALFRKSTTPSPSFLVQEDSPLQSTITNFGKTMISKYLNKLSMLHCRNGLEIRKILNL</sequence>
<gene>
    <name evidence="1" type="ORF">NECAME_00533</name>
</gene>
<reference evidence="2" key="1">
    <citation type="journal article" date="2014" name="Nat. Genet.">
        <title>Genome of the human hookworm Necator americanus.</title>
        <authorList>
            <person name="Tang Y.T."/>
            <person name="Gao X."/>
            <person name="Rosa B.A."/>
            <person name="Abubucker S."/>
            <person name="Hallsworth-Pepin K."/>
            <person name="Martin J."/>
            <person name="Tyagi R."/>
            <person name="Heizer E."/>
            <person name="Zhang X."/>
            <person name="Bhonagiri-Palsikar V."/>
            <person name="Minx P."/>
            <person name="Warren W.C."/>
            <person name="Wang Q."/>
            <person name="Zhan B."/>
            <person name="Hotez P.J."/>
            <person name="Sternberg P.W."/>
            <person name="Dougall A."/>
            <person name="Gaze S.T."/>
            <person name="Mulvenna J."/>
            <person name="Sotillo J."/>
            <person name="Ranganathan S."/>
            <person name="Rabelo E.M."/>
            <person name="Wilson R.K."/>
            <person name="Felgner P.L."/>
            <person name="Bethony J."/>
            <person name="Hawdon J.M."/>
            <person name="Gasser R.B."/>
            <person name="Loukas A."/>
            <person name="Mitreva M."/>
        </authorList>
    </citation>
    <scope>NUCLEOTIDE SEQUENCE [LARGE SCALE GENOMIC DNA]</scope>
</reference>
<keyword evidence="2" id="KW-1185">Reference proteome</keyword>
<dbReference type="CTD" id="25340577"/>
<proteinExistence type="predicted"/>
<dbReference type="EMBL" id="KI660200">
    <property type="protein sequence ID" value="ETN77007.1"/>
    <property type="molecule type" value="Genomic_DNA"/>
</dbReference>
<dbReference type="OrthoDB" id="5869033at2759"/>
<dbReference type="GeneID" id="25340577"/>
<dbReference type="KEGG" id="nai:NECAME_00533"/>
<protein>
    <submittedName>
        <fullName evidence="1">Uncharacterized protein</fullName>
    </submittedName>
</protein>
<dbReference type="OMA" id="SESYMER"/>
<evidence type="ECO:0000313" key="1">
    <source>
        <dbReference type="EMBL" id="ETN77007.1"/>
    </source>
</evidence>
<name>W2T7N3_NECAM</name>
<evidence type="ECO:0000313" key="2">
    <source>
        <dbReference type="Proteomes" id="UP000053676"/>
    </source>
</evidence>
<accession>W2T7N3</accession>
<dbReference type="AlphaFoldDB" id="W2T7N3"/>